<gene>
    <name evidence="1" type="ORF">FPZ12_007085</name>
</gene>
<dbReference type="OrthoDB" id="3630921at2"/>
<dbReference type="Proteomes" id="UP000319769">
    <property type="component" value="Unassembled WGS sequence"/>
</dbReference>
<accession>A0A5N0VHU1</accession>
<dbReference type="RefSeq" id="WP_144762278.1">
    <property type="nucleotide sequence ID" value="NZ_VMNW02000006.1"/>
</dbReference>
<proteinExistence type="predicted"/>
<comment type="caution">
    <text evidence="1">The sequence shown here is derived from an EMBL/GenBank/DDBJ whole genome shotgun (WGS) entry which is preliminary data.</text>
</comment>
<evidence type="ECO:0000313" key="1">
    <source>
        <dbReference type="EMBL" id="KAA9165003.1"/>
    </source>
</evidence>
<name>A0A5N0VHU1_9PSEU</name>
<organism evidence="1 2">
    <name type="scientific">Amycolatopsis acidicola</name>
    <dbReference type="NCBI Taxonomy" id="2596893"/>
    <lineage>
        <taxon>Bacteria</taxon>
        <taxon>Bacillati</taxon>
        <taxon>Actinomycetota</taxon>
        <taxon>Actinomycetes</taxon>
        <taxon>Pseudonocardiales</taxon>
        <taxon>Pseudonocardiaceae</taxon>
        <taxon>Amycolatopsis</taxon>
    </lineage>
</organism>
<dbReference type="EMBL" id="VMNW02000006">
    <property type="protein sequence ID" value="KAA9165003.1"/>
    <property type="molecule type" value="Genomic_DNA"/>
</dbReference>
<protein>
    <submittedName>
        <fullName evidence="1">Uncharacterized protein</fullName>
    </submittedName>
</protein>
<evidence type="ECO:0000313" key="2">
    <source>
        <dbReference type="Proteomes" id="UP000319769"/>
    </source>
</evidence>
<dbReference type="AlphaFoldDB" id="A0A5N0VHU1"/>
<reference evidence="1" key="1">
    <citation type="submission" date="2019-09" db="EMBL/GenBank/DDBJ databases">
        <authorList>
            <person name="Teo W.F.A."/>
            <person name="Duangmal K."/>
        </authorList>
    </citation>
    <scope>NUCLEOTIDE SEQUENCE [LARGE SCALE GENOMIC DNA]</scope>
    <source>
        <strain evidence="1">K81G1</strain>
    </source>
</reference>
<sequence>MPDRWSEDLFDSPFAGGTTWDVAGHTVIGAIEPAMIPVLRQGSEAVVHSAEGRIAEHRSGGPAPWDGSTLRTPMIWRAIHRSVMDELRDPRVDAELTWSIRATHAEFLGQLPASGGVVRLDTAEQVEIWLHALYDHHLLAHEIVGKPLDELPEEPDGDCAMSMWCQHTMSKIGAAADRAKPPRG</sequence>
<keyword evidence="2" id="KW-1185">Reference proteome</keyword>